<keyword evidence="6" id="KW-0408">Iron</keyword>
<evidence type="ECO:0000256" key="2">
    <source>
        <dbReference type="ARBA" id="ARBA00010617"/>
    </source>
</evidence>
<dbReference type="PANTHER" id="PTHR46696">
    <property type="entry name" value="P450, PUTATIVE (EUROFUNG)-RELATED"/>
    <property type="match status" value="1"/>
</dbReference>
<dbReference type="InterPro" id="IPR001128">
    <property type="entry name" value="Cyt_P450"/>
</dbReference>
<dbReference type="Proteomes" id="UP001500483">
    <property type="component" value="Unassembled WGS sequence"/>
</dbReference>
<sequence length="395" mass="43138">MSQSLDLPKLGTGPSAMLRPPKELRDLQEQAPVCKVRTPAGDEAWLVTRHEEVKQLLKDERINRSHPDPPSAPRYVDTPFFNLLITDSDPAEATRLHREMRSLLTPSFSARRLARLRPKVVELAEEMVQALVDKGPPVDLHAEFSQPFALQVLYELIGVPPEDRMHIVRMLGRMAVLGDPAAAEEGAAELFGYISELVGRKRGDPGEDVISRLCEAGLDDERIGTLAAGVLFAGLDSVISHIDVGVLVLAGNPDKRDAAMRDAGTMAIAVEEVLRAAKAGSSMLPRWAAEDVEIGGVTIRTGELVLLDFTLSNFDERAFDDPERFDVGRVPNPHLTFGHGVWHCIGAPLARVELQTAFSTLFGRIPNLQVAVAPEDLKLESGQLSGGVLELPITW</sequence>
<dbReference type="EMBL" id="BAAAYK010000038">
    <property type="protein sequence ID" value="GAA3356482.1"/>
    <property type="molecule type" value="Genomic_DNA"/>
</dbReference>
<dbReference type="SUPFAM" id="SSF48264">
    <property type="entry name" value="Cytochrome P450"/>
    <property type="match status" value="1"/>
</dbReference>
<organism evidence="9 10">
    <name type="scientific">Saccharopolyspora gregorii</name>
    <dbReference type="NCBI Taxonomy" id="33914"/>
    <lineage>
        <taxon>Bacteria</taxon>
        <taxon>Bacillati</taxon>
        <taxon>Actinomycetota</taxon>
        <taxon>Actinomycetes</taxon>
        <taxon>Pseudonocardiales</taxon>
        <taxon>Pseudonocardiaceae</taxon>
        <taxon>Saccharopolyspora</taxon>
    </lineage>
</organism>
<dbReference type="InterPro" id="IPR036396">
    <property type="entry name" value="Cyt_P450_sf"/>
</dbReference>
<keyword evidence="10" id="KW-1185">Reference proteome</keyword>
<evidence type="ECO:0000313" key="9">
    <source>
        <dbReference type="EMBL" id="GAA3356482.1"/>
    </source>
</evidence>
<name>A0ABP6RME9_9PSEU</name>
<comment type="cofactor">
    <cofactor evidence="1">
        <name>heme</name>
        <dbReference type="ChEBI" id="CHEBI:30413"/>
    </cofactor>
</comment>
<keyword evidence="7" id="KW-0503">Monooxygenase</keyword>
<comment type="similarity">
    <text evidence="2">Belongs to the cytochrome P450 family.</text>
</comment>
<accession>A0ABP6RME9</accession>
<evidence type="ECO:0000256" key="6">
    <source>
        <dbReference type="ARBA" id="ARBA00023004"/>
    </source>
</evidence>
<evidence type="ECO:0000256" key="1">
    <source>
        <dbReference type="ARBA" id="ARBA00001971"/>
    </source>
</evidence>
<evidence type="ECO:0000313" key="10">
    <source>
        <dbReference type="Proteomes" id="UP001500483"/>
    </source>
</evidence>
<evidence type="ECO:0000256" key="4">
    <source>
        <dbReference type="ARBA" id="ARBA00022723"/>
    </source>
</evidence>
<keyword evidence="3" id="KW-0349">Heme</keyword>
<keyword evidence="5" id="KW-0560">Oxidoreductase</keyword>
<dbReference type="Pfam" id="PF00067">
    <property type="entry name" value="p450"/>
    <property type="match status" value="1"/>
</dbReference>
<dbReference type="PRINTS" id="PR00359">
    <property type="entry name" value="BP450"/>
</dbReference>
<dbReference type="RefSeq" id="WP_258348155.1">
    <property type="nucleotide sequence ID" value="NZ_BAAAYK010000038.1"/>
</dbReference>
<evidence type="ECO:0000256" key="8">
    <source>
        <dbReference type="SAM" id="MobiDB-lite"/>
    </source>
</evidence>
<dbReference type="Gene3D" id="1.10.630.10">
    <property type="entry name" value="Cytochrome P450"/>
    <property type="match status" value="1"/>
</dbReference>
<evidence type="ECO:0000256" key="5">
    <source>
        <dbReference type="ARBA" id="ARBA00023002"/>
    </source>
</evidence>
<dbReference type="InterPro" id="IPR002397">
    <property type="entry name" value="Cyt_P450_B"/>
</dbReference>
<keyword evidence="4" id="KW-0479">Metal-binding</keyword>
<feature type="region of interest" description="Disordered" evidence="8">
    <location>
        <begin position="1"/>
        <end position="23"/>
    </location>
</feature>
<proteinExistence type="inferred from homology"/>
<reference evidence="10" key="1">
    <citation type="journal article" date="2019" name="Int. J. Syst. Evol. Microbiol.">
        <title>The Global Catalogue of Microorganisms (GCM) 10K type strain sequencing project: providing services to taxonomists for standard genome sequencing and annotation.</title>
        <authorList>
            <consortium name="The Broad Institute Genomics Platform"/>
            <consortium name="The Broad Institute Genome Sequencing Center for Infectious Disease"/>
            <person name="Wu L."/>
            <person name="Ma J."/>
        </authorList>
    </citation>
    <scope>NUCLEOTIDE SEQUENCE [LARGE SCALE GENOMIC DNA]</scope>
    <source>
        <strain evidence="10">JCM 9687</strain>
    </source>
</reference>
<gene>
    <name evidence="9" type="ORF">GCM10020366_20690</name>
</gene>
<dbReference type="CDD" id="cd11031">
    <property type="entry name" value="Cyp158A-like"/>
    <property type="match status" value="1"/>
</dbReference>
<comment type="caution">
    <text evidence="9">The sequence shown here is derived from an EMBL/GenBank/DDBJ whole genome shotgun (WGS) entry which is preliminary data.</text>
</comment>
<evidence type="ECO:0000256" key="7">
    <source>
        <dbReference type="ARBA" id="ARBA00023033"/>
    </source>
</evidence>
<dbReference type="PANTHER" id="PTHR46696:SF5">
    <property type="entry name" value="CYTOCHROME P450 BJ-1"/>
    <property type="match status" value="1"/>
</dbReference>
<protein>
    <submittedName>
        <fullName evidence="9">Cytochrome P450</fullName>
    </submittedName>
</protein>
<evidence type="ECO:0000256" key="3">
    <source>
        <dbReference type="ARBA" id="ARBA00022617"/>
    </source>
</evidence>